<evidence type="ECO:0000259" key="4">
    <source>
        <dbReference type="Pfam" id="PF13439"/>
    </source>
</evidence>
<feature type="domain" description="Glycosyltransferase subfamily 4-like N-terminal" evidence="4">
    <location>
        <begin position="19"/>
        <end position="172"/>
    </location>
</feature>
<dbReference type="PANTHER" id="PTHR12526:SF595">
    <property type="entry name" value="BLL5217 PROTEIN"/>
    <property type="match status" value="1"/>
</dbReference>
<dbReference type="RefSeq" id="WP_035961310.1">
    <property type="nucleotide sequence ID" value="NZ_JROM01000016.1"/>
</dbReference>
<dbReference type="InterPro" id="IPR001296">
    <property type="entry name" value="Glyco_trans_1"/>
</dbReference>
<evidence type="ECO:0000256" key="2">
    <source>
        <dbReference type="ARBA" id="ARBA00022679"/>
    </source>
</evidence>
<dbReference type="EMBL" id="JROM01000016">
    <property type="protein sequence ID" value="KHE74820.1"/>
    <property type="molecule type" value="Genomic_DNA"/>
</dbReference>
<dbReference type="PANTHER" id="PTHR12526">
    <property type="entry name" value="GLYCOSYLTRANSFERASE"/>
    <property type="match status" value="1"/>
</dbReference>
<proteinExistence type="predicted"/>
<evidence type="ECO:0000256" key="1">
    <source>
        <dbReference type="ARBA" id="ARBA00022676"/>
    </source>
</evidence>
<feature type="domain" description="Glycosyl transferase family 1" evidence="3">
    <location>
        <begin position="184"/>
        <end position="294"/>
    </location>
</feature>
<organism evidence="5 6">
    <name type="scientific">Kocuria marina</name>
    <dbReference type="NCBI Taxonomy" id="223184"/>
    <lineage>
        <taxon>Bacteria</taxon>
        <taxon>Bacillati</taxon>
        <taxon>Actinomycetota</taxon>
        <taxon>Actinomycetes</taxon>
        <taxon>Micrococcales</taxon>
        <taxon>Micrococcaceae</taxon>
        <taxon>Kocuria</taxon>
    </lineage>
</organism>
<name>A0A0B0DDI0_9MICC</name>
<evidence type="ECO:0000313" key="6">
    <source>
        <dbReference type="Proteomes" id="UP000030664"/>
    </source>
</evidence>
<reference evidence="5 6" key="1">
    <citation type="submission" date="2014-09" db="EMBL/GenBank/DDBJ databases">
        <title>High-quality draft genome sequence of Kocuria marina SO9-6, an actinobacterium isolated from a copper mine.</title>
        <authorList>
            <person name="Castro D.B."/>
            <person name="Pereira L.B."/>
            <person name="Silva M.V."/>
            <person name="Silva B.P."/>
            <person name="Zanardi B.R."/>
            <person name="Carlos C."/>
            <person name="Belgini D.R."/>
            <person name="Limache E.G."/>
            <person name="Lacerda G.V."/>
            <person name="Nery M.B."/>
            <person name="Gomes M.B."/>
            <person name="Souza S."/>
            <person name="Silva T.M."/>
            <person name="Rodrigues V.D."/>
            <person name="Paulino L.C."/>
            <person name="Vicentini R."/>
            <person name="Ferraz L.F."/>
            <person name="Ottoboni L.M."/>
        </authorList>
    </citation>
    <scope>NUCLEOTIDE SEQUENCE [LARGE SCALE GENOMIC DNA]</scope>
    <source>
        <strain evidence="5 6">SO9-6</strain>
    </source>
</reference>
<dbReference type="SUPFAM" id="SSF53756">
    <property type="entry name" value="UDP-Glycosyltransferase/glycogen phosphorylase"/>
    <property type="match status" value="1"/>
</dbReference>
<gene>
    <name evidence="5" type="ORF">AS25_03080</name>
</gene>
<sequence length="353" mass="38174">MKVALLAHDRFPIAPPFSGGLESFTWHLARGLMRRGMEVVVFAAPGSDPELGIEELDVEPLVLSDEARNDVAMPPEAQVRETFSYLQVMRAFARRPDIDVVHNNSLHFLPIVMSPAIPQPLLTTLHTPATPWLEPALRLTPTAPTVAVSDSVAQMWSKVTPARVIRNGVDPHEWRPGPGGDALVWSGRVVPEKAPHIAALIASKAGWKLRIAGPIADRHYFEARLKPLLNEDITYVGHLDTQQLRALVGNSAASLVTPAWEEPYGLVAAEAMACGTPVLAVARGGLSEIVRDPGGHTSQPGASEVETVASAVAELPRVVALDRAAVRRYALEHCSLNVTVDAYAALYRELVRA</sequence>
<dbReference type="eggNOG" id="COG0438">
    <property type="taxonomic scope" value="Bacteria"/>
</dbReference>
<evidence type="ECO:0000259" key="3">
    <source>
        <dbReference type="Pfam" id="PF00534"/>
    </source>
</evidence>
<keyword evidence="2 5" id="KW-0808">Transferase</keyword>
<evidence type="ECO:0000313" key="5">
    <source>
        <dbReference type="EMBL" id="KHE74820.1"/>
    </source>
</evidence>
<dbReference type="Gene3D" id="3.40.50.2000">
    <property type="entry name" value="Glycogen Phosphorylase B"/>
    <property type="match status" value="2"/>
</dbReference>
<comment type="caution">
    <text evidence="5">The sequence shown here is derived from an EMBL/GenBank/DDBJ whole genome shotgun (WGS) entry which is preliminary data.</text>
</comment>
<dbReference type="AlphaFoldDB" id="A0A0B0DDI0"/>
<dbReference type="Pfam" id="PF13439">
    <property type="entry name" value="Glyco_transf_4"/>
    <property type="match status" value="1"/>
</dbReference>
<accession>A0A0B0DDI0</accession>
<dbReference type="CDD" id="cd03802">
    <property type="entry name" value="GT4_AviGT4-like"/>
    <property type="match status" value="1"/>
</dbReference>
<keyword evidence="1" id="KW-0328">Glycosyltransferase</keyword>
<dbReference type="InterPro" id="IPR028098">
    <property type="entry name" value="Glyco_trans_4-like_N"/>
</dbReference>
<protein>
    <submittedName>
        <fullName evidence="5">Glycosyl transferase family 1</fullName>
    </submittedName>
</protein>
<dbReference type="Pfam" id="PF00534">
    <property type="entry name" value="Glycos_transf_1"/>
    <property type="match status" value="1"/>
</dbReference>
<dbReference type="Proteomes" id="UP000030664">
    <property type="component" value="Unassembled WGS sequence"/>
</dbReference>
<dbReference type="STRING" id="223184.AS25_03080"/>
<dbReference type="GO" id="GO:0016757">
    <property type="term" value="F:glycosyltransferase activity"/>
    <property type="evidence" value="ECO:0007669"/>
    <property type="project" value="UniProtKB-KW"/>
</dbReference>